<evidence type="ECO:0000259" key="2">
    <source>
        <dbReference type="PROSITE" id="PS50093"/>
    </source>
</evidence>
<dbReference type="PROSITE" id="PS50093">
    <property type="entry name" value="PKD"/>
    <property type="match status" value="1"/>
</dbReference>
<dbReference type="InterPro" id="IPR013783">
    <property type="entry name" value="Ig-like_fold"/>
</dbReference>
<evidence type="ECO:0000256" key="1">
    <source>
        <dbReference type="SAM" id="SignalP"/>
    </source>
</evidence>
<feature type="signal peptide" evidence="1">
    <location>
        <begin position="1"/>
        <end position="18"/>
    </location>
</feature>
<dbReference type="InterPro" id="IPR026341">
    <property type="entry name" value="T9SS_type_B"/>
</dbReference>
<keyword evidence="1" id="KW-0732">Signal</keyword>
<dbReference type="Gene3D" id="2.60.120.260">
    <property type="entry name" value="Galactose-binding domain-like"/>
    <property type="match status" value="1"/>
</dbReference>
<dbReference type="InterPro" id="IPR000601">
    <property type="entry name" value="PKD_dom"/>
</dbReference>
<evidence type="ECO:0000313" key="4">
    <source>
        <dbReference type="Proteomes" id="UP001501126"/>
    </source>
</evidence>
<dbReference type="Gene3D" id="2.60.40.4070">
    <property type="match status" value="1"/>
</dbReference>
<dbReference type="Proteomes" id="UP001501126">
    <property type="component" value="Unassembled WGS sequence"/>
</dbReference>
<dbReference type="InterPro" id="IPR035914">
    <property type="entry name" value="Sperma_CUB_dom_sf"/>
</dbReference>
<dbReference type="Pfam" id="PF18911">
    <property type="entry name" value="PKD_4"/>
    <property type="match status" value="1"/>
</dbReference>
<sequence length="926" mass="100212">MKKVLLLFGLAFPFLLKAQQDQIDYTSANDGATFSTCAGFIIDSGGQGGPGYSDNEDITITFCPPDPANDEIFIQFNLFNLDAVGGSADSMFVYDGDNTGAPLIGSYVDNELEGIVLAASATNPTGCITIRFVSDASGGGRFTAAVTCVAPCTPPIVDAIVSGIAGDSIPACLDVPLDFLNNGSYSPSGFNIVSYEWDFQDGSAPVAQENATHTFTEPGYYTPRLVVVDENGCESMNSTGLRVYVAPRPSFEGFPTDTTICLGQSISIEATPETYGNTWNGFPNSSTIADGCVDDEQYGIAQVHTLELGGYIPGATLTDISDLQSVCIEIEHSFIGDFVLQVQCATGQTVTLHQQGGGSANLGEPVQADNVDCDDPSTIGVGYNYCFTPTATQTWVDVAVGGASIPAGDYAPVGNLNDLIGCPLNDVWTIIFTDNWAADDGVIFGFSINVNPALLAENITIDVVVPEHQDSSYWTSSYPWGSISDNNNLFQGTPDQVGQYTLNYEVIDNFGCINDTSLVVNVEEPPVVQALDDILVCNTTGTDVVQLGATVTANGFSNLVYEWTSPDNLDNPNIINPNATVTGEETFTITVYPQGAPQCYSDDQMTVTVAIPENFGFDSDFFVCPGDEEFLFAADSLALESFEWISGGSVIGTNFSNYLPAGEYQASLVDSSGCTNDTLFIIDTQDKIILNDFSLVCDDTLFMFGNQGVTTGVWSVLDDLDVTFIDENDLNTNAVYEGMGTVGFVYSEDVCNDSDTTYVDFNRYPWTEARDSVLCRGSVYYVEALHLEQNETYSWDNGYEAQATNIDEPGEYTVTVSNSCGSYSHTILVDFILCDLEVPNVFTPNGDDLNDFFQLKEYDGLENFEIAILNRWGNVIRVYTSPDFKWDGTNEAGEELGEGVYFYNVKTETWNGEILEKHGFVQLIRE</sequence>
<dbReference type="Gene3D" id="2.60.120.290">
    <property type="entry name" value="Spermadhesin, CUB domain"/>
    <property type="match status" value="1"/>
</dbReference>
<comment type="caution">
    <text evidence="3">The sequence shown here is derived from an EMBL/GenBank/DDBJ whole genome shotgun (WGS) entry which is preliminary data.</text>
</comment>
<dbReference type="InterPro" id="IPR035986">
    <property type="entry name" value="PKD_dom_sf"/>
</dbReference>
<gene>
    <name evidence="3" type="ORF">GCM10009118_27630</name>
</gene>
<feature type="chain" id="PRO_5046687426" description="PKD domain-containing protein" evidence="1">
    <location>
        <begin position="19"/>
        <end position="926"/>
    </location>
</feature>
<dbReference type="CDD" id="cd00146">
    <property type="entry name" value="PKD"/>
    <property type="match status" value="1"/>
</dbReference>
<organism evidence="3 4">
    <name type="scientific">Wandonia haliotis</name>
    <dbReference type="NCBI Taxonomy" id="574963"/>
    <lineage>
        <taxon>Bacteria</taxon>
        <taxon>Pseudomonadati</taxon>
        <taxon>Bacteroidota</taxon>
        <taxon>Flavobacteriia</taxon>
        <taxon>Flavobacteriales</taxon>
        <taxon>Crocinitomicaceae</taxon>
        <taxon>Wandonia</taxon>
    </lineage>
</organism>
<name>A0ABN1MSP5_9FLAO</name>
<reference evidence="3 4" key="1">
    <citation type="journal article" date="2019" name="Int. J. Syst. Evol. Microbiol.">
        <title>The Global Catalogue of Microorganisms (GCM) 10K type strain sequencing project: providing services to taxonomists for standard genome sequencing and annotation.</title>
        <authorList>
            <consortium name="The Broad Institute Genomics Platform"/>
            <consortium name="The Broad Institute Genome Sequencing Center for Infectious Disease"/>
            <person name="Wu L."/>
            <person name="Ma J."/>
        </authorList>
    </citation>
    <scope>NUCLEOTIDE SEQUENCE [LARGE SCALE GENOMIC DNA]</scope>
    <source>
        <strain evidence="3 4">JCM 16083</strain>
    </source>
</reference>
<dbReference type="Pfam" id="PF13585">
    <property type="entry name" value="CHU_C"/>
    <property type="match status" value="1"/>
</dbReference>
<dbReference type="InterPro" id="IPR022409">
    <property type="entry name" value="PKD/Chitinase_dom"/>
</dbReference>
<evidence type="ECO:0000313" key="3">
    <source>
        <dbReference type="EMBL" id="GAA0876353.1"/>
    </source>
</evidence>
<dbReference type="Gene3D" id="2.60.40.10">
    <property type="entry name" value="Immunoglobulins"/>
    <property type="match status" value="1"/>
</dbReference>
<accession>A0ABN1MSP5</accession>
<feature type="domain" description="PKD" evidence="2">
    <location>
        <begin position="160"/>
        <end position="250"/>
    </location>
</feature>
<proteinExistence type="predicted"/>
<dbReference type="NCBIfam" id="TIGR04131">
    <property type="entry name" value="Bac_Flav_CTERM"/>
    <property type="match status" value="1"/>
</dbReference>
<dbReference type="RefSeq" id="WP_343788997.1">
    <property type="nucleotide sequence ID" value="NZ_BAAAFH010000022.1"/>
</dbReference>
<dbReference type="SUPFAM" id="SSF49854">
    <property type="entry name" value="Spermadhesin, CUB domain"/>
    <property type="match status" value="1"/>
</dbReference>
<keyword evidence="4" id="KW-1185">Reference proteome</keyword>
<protein>
    <recommendedName>
        <fullName evidence="2">PKD domain-containing protein</fullName>
    </recommendedName>
</protein>
<dbReference type="SUPFAM" id="SSF49299">
    <property type="entry name" value="PKD domain"/>
    <property type="match status" value="1"/>
</dbReference>
<dbReference type="SMART" id="SM00089">
    <property type="entry name" value="PKD"/>
    <property type="match status" value="1"/>
</dbReference>
<dbReference type="EMBL" id="BAAAFH010000022">
    <property type="protein sequence ID" value="GAA0876353.1"/>
    <property type="molecule type" value="Genomic_DNA"/>
</dbReference>